<protein>
    <submittedName>
        <fullName evidence="1">YkgJ family cysteine cluster protein</fullName>
    </submittedName>
</protein>
<name>A0ABW7NAU9_9BACT</name>
<gene>
    <name evidence="1" type="ORF">ACHKAR_14755</name>
</gene>
<dbReference type="RefSeq" id="WP_395418131.1">
    <property type="nucleotide sequence ID" value="NZ_JBIPKE010000018.1"/>
</dbReference>
<sequence length="162" mass="19012">MIYEEALKQARDQQKANKAFLKTLKRLKPKNLDNQFHTLHEEAFEEIDCLECANCCKTTSPIFQMADIERLARTVKMKVPVFIDTYLYLDEEKDYVLKSSPCPFLGADNKCIVYENRPKACREYPHTDRKRMYQITDLTFKNTLVCPAVSQIVRKLSESYNQ</sequence>
<keyword evidence="2" id="KW-1185">Reference proteome</keyword>
<reference evidence="1 2" key="1">
    <citation type="journal article" date="2013" name="Int. J. Syst. Evol. Microbiol.">
        <title>Marinoscillum luteum sp. nov., isolated from marine sediment.</title>
        <authorList>
            <person name="Cha I.T."/>
            <person name="Park S.J."/>
            <person name="Kim S.J."/>
            <person name="Kim J.G."/>
            <person name="Jung M.Y."/>
            <person name="Shin K.S."/>
            <person name="Kwon K.K."/>
            <person name="Yang S.H."/>
            <person name="Seo Y.S."/>
            <person name="Rhee S.K."/>
        </authorList>
    </citation>
    <scope>NUCLEOTIDE SEQUENCE [LARGE SCALE GENOMIC DNA]</scope>
    <source>
        <strain evidence="1 2">KCTC 23939</strain>
    </source>
</reference>
<dbReference type="Pfam" id="PF03692">
    <property type="entry name" value="CxxCxxCC"/>
    <property type="match status" value="1"/>
</dbReference>
<dbReference type="Proteomes" id="UP001610063">
    <property type="component" value="Unassembled WGS sequence"/>
</dbReference>
<dbReference type="PANTHER" id="PTHR35866">
    <property type="entry name" value="PUTATIVE-RELATED"/>
    <property type="match status" value="1"/>
</dbReference>
<organism evidence="1 2">
    <name type="scientific">Marinoscillum luteum</name>
    <dbReference type="NCBI Taxonomy" id="861051"/>
    <lineage>
        <taxon>Bacteria</taxon>
        <taxon>Pseudomonadati</taxon>
        <taxon>Bacteroidota</taxon>
        <taxon>Cytophagia</taxon>
        <taxon>Cytophagales</taxon>
        <taxon>Reichenbachiellaceae</taxon>
        <taxon>Marinoscillum</taxon>
    </lineage>
</organism>
<accession>A0ABW7NAU9</accession>
<dbReference type="EMBL" id="JBIPKE010000018">
    <property type="protein sequence ID" value="MFH6984713.1"/>
    <property type="molecule type" value="Genomic_DNA"/>
</dbReference>
<dbReference type="InterPro" id="IPR005358">
    <property type="entry name" value="Puta_zinc/iron-chelating_dom"/>
</dbReference>
<evidence type="ECO:0000313" key="2">
    <source>
        <dbReference type="Proteomes" id="UP001610063"/>
    </source>
</evidence>
<proteinExistence type="predicted"/>
<evidence type="ECO:0000313" key="1">
    <source>
        <dbReference type="EMBL" id="MFH6984713.1"/>
    </source>
</evidence>
<dbReference type="PANTHER" id="PTHR35866:SF1">
    <property type="entry name" value="YKGJ FAMILY CYSTEINE CLUSTER PROTEIN"/>
    <property type="match status" value="1"/>
</dbReference>
<comment type="caution">
    <text evidence="1">The sequence shown here is derived from an EMBL/GenBank/DDBJ whole genome shotgun (WGS) entry which is preliminary data.</text>
</comment>